<protein>
    <submittedName>
        <fullName evidence="1">BolA domain UV induced protein Uvi31</fullName>
    </submittedName>
</protein>
<comment type="caution">
    <text evidence="1">The sequence shown here is derived from an EMBL/GenBank/DDBJ whole genome shotgun (WGS) entry which is preliminary data.</text>
</comment>
<gene>
    <name evidence="1" type="primary">uvi31_1</name>
    <name evidence="1" type="ORF">LPJ66_005072</name>
</gene>
<organism evidence="1 2">
    <name type="scientific">Kickxella alabastrina</name>
    <dbReference type="NCBI Taxonomy" id="61397"/>
    <lineage>
        <taxon>Eukaryota</taxon>
        <taxon>Fungi</taxon>
        <taxon>Fungi incertae sedis</taxon>
        <taxon>Zoopagomycota</taxon>
        <taxon>Kickxellomycotina</taxon>
        <taxon>Kickxellomycetes</taxon>
        <taxon>Kickxellales</taxon>
        <taxon>Kickxellaceae</taxon>
        <taxon>Kickxella</taxon>
    </lineage>
</organism>
<reference evidence="1" key="1">
    <citation type="submission" date="2022-07" db="EMBL/GenBank/DDBJ databases">
        <title>Phylogenomic reconstructions and comparative analyses of Kickxellomycotina fungi.</title>
        <authorList>
            <person name="Reynolds N.K."/>
            <person name="Stajich J.E."/>
            <person name="Barry K."/>
            <person name="Grigoriev I.V."/>
            <person name="Crous P."/>
            <person name="Smith M.E."/>
        </authorList>
    </citation>
    <scope>NUCLEOTIDE SEQUENCE</scope>
    <source>
        <strain evidence="1">Benny 63K</strain>
    </source>
</reference>
<dbReference type="Proteomes" id="UP001150581">
    <property type="component" value="Unassembled WGS sequence"/>
</dbReference>
<name>A0ACC1IFM0_9FUNG</name>
<accession>A0ACC1IFM0</accession>
<evidence type="ECO:0000313" key="1">
    <source>
        <dbReference type="EMBL" id="KAJ1894633.1"/>
    </source>
</evidence>
<keyword evidence="2" id="KW-1185">Reference proteome</keyword>
<sequence>MVLFVASTKTAATILGIARTMSTSPTQSAGPLEKLIYQRIQEKYAPVQLEVENESHKHRHHAPMQGVSSTETHFHVRVVSDKFAGLTLLNRQRGIYELLKDEMQQEGGIHALSLVTKTPNEVGIVDEVLTEQV</sequence>
<proteinExistence type="predicted"/>
<dbReference type="EMBL" id="JANBPG010000667">
    <property type="protein sequence ID" value="KAJ1894633.1"/>
    <property type="molecule type" value="Genomic_DNA"/>
</dbReference>
<evidence type="ECO:0000313" key="2">
    <source>
        <dbReference type="Proteomes" id="UP001150581"/>
    </source>
</evidence>